<keyword evidence="4 6" id="KW-0472">Membrane</keyword>
<reference evidence="7" key="2">
    <citation type="submission" date="2023-06" db="EMBL/GenBank/DDBJ databases">
        <authorList>
            <consortium name="Lawrence Berkeley National Laboratory"/>
            <person name="Mondo S.J."/>
            <person name="Hensen N."/>
            <person name="Bonometti L."/>
            <person name="Westerberg I."/>
            <person name="Brannstrom I.O."/>
            <person name="Guillou S."/>
            <person name="Cros-Aarteil S."/>
            <person name="Calhoun S."/>
            <person name="Haridas S."/>
            <person name="Kuo A."/>
            <person name="Pangilinan J."/>
            <person name="Riley R."/>
            <person name="Labutti K."/>
            <person name="Andreopoulos B."/>
            <person name="Lipzen A."/>
            <person name="Chen C."/>
            <person name="Yanf M."/>
            <person name="Daum C."/>
            <person name="Ng V."/>
            <person name="Clum A."/>
            <person name="Steindorff A."/>
            <person name="Ohm R."/>
            <person name="Martin F."/>
            <person name="Silar P."/>
            <person name="Natvig D."/>
            <person name="Lalanne C."/>
            <person name="Gautier V."/>
            <person name="Ament-Velasquez S.L."/>
            <person name="Kruys A."/>
            <person name="Hutchinson M.I."/>
            <person name="Powell A.J."/>
            <person name="Barry K."/>
            <person name="Miller A.N."/>
            <person name="Grigoriev I.V."/>
            <person name="Debuchy R."/>
            <person name="Gladieux P."/>
            <person name="Thoren M.H."/>
            <person name="Johannesson H."/>
        </authorList>
    </citation>
    <scope>NUCLEOTIDE SEQUENCE</scope>
    <source>
        <strain evidence="7">CBS 333.67</strain>
    </source>
</reference>
<feature type="region of interest" description="Disordered" evidence="5">
    <location>
        <begin position="1"/>
        <end position="27"/>
    </location>
</feature>
<feature type="transmembrane region" description="Helical" evidence="6">
    <location>
        <begin position="327"/>
        <end position="348"/>
    </location>
</feature>
<feature type="transmembrane region" description="Helical" evidence="6">
    <location>
        <begin position="360"/>
        <end position="380"/>
    </location>
</feature>
<name>A0AAJ0GMU1_9PEZI</name>
<gene>
    <name evidence="7" type="ORF">B0T15DRAFT_495435</name>
</gene>
<keyword evidence="3 6" id="KW-1133">Transmembrane helix</keyword>
<accession>A0AAJ0GMU1</accession>
<feature type="transmembrane region" description="Helical" evidence="6">
    <location>
        <begin position="281"/>
        <end position="307"/>
    </location>
</feature>
<feature type="region of interest" description="Disordered" evidence="5">
    <location>
        <begin position="384"/>
        <end position="403"/>
    </location>
</feature>
<dbReference type="EMBL" id="JAUDZG010000006">
    <property type="protein sequence ID" value="KAK3302862.1"/>
    <property type="molecule type" value="Genomic_DNA"/>
</dbReference>
<dbReference type="PANTHER" id="PTHR23507:SF1">
    <property type="entry name" value="FI18259P1-RELATED"/>
    <property type="match status" value="1"/>
</dbReference>
<evidence type="ECO:0000256" key="5">
    <source>
        <dbReference type="SAM" id="MobiDB-lite"/>
    </source>
</evidence>
<evidence type="ECO:0000313" key="7">
    <source>
        <dbReference type="EMBL" id="KAK3302862.1"/>
    </source>
</evidence>
<keyword evidence="8" id="KW-1185">Reference proteome</keyword>
<dbReference type="AlphaFoldDB" id="A0AAJ0GMU1"/>
<dbReference type="GO" id="GO:0022857">
    <property type="term" value="F:transmembrane transporter activity"/>
    <property type="evidence" value="ECO:0007669"/>
    <property type="project" value="TreeGrafter"/>
</dbReference>
<keyword evidence="2 6" id="KW-0812">Transmembrane</keyword>
<proteinExistence type="predicted"/>
<dbReference type="RefSeq" id="XP_062718642.1">
    <property type="nucleotide sequence ID" value="XM_062867096.1"/>
</dbReference>
<evidence type="ECO:0000256" key="2">
    <source>
        <dbReference type="ARBA" id="ARBA00022692"/>
    </source>
</evidence>
<dbReference type="PANTHER" id="PTHR23507">
    <property type="entry name" value="ZGC:174356"/>
    <property type="match status" value="1"/>
</dbReference>
<evidence type="ECO:0000256" key="6">
    <source>
        <dbReference type="SAM" id="Phobius"/>
    </source>
</evidence>
<dbReference type="GO" id="GO:0016020">
    <property type="term" value="C:membrane"/>
    <property type="evidence" value="ECO:0007669"/>
    <property type="project" value="UniProtKB-SubCell"/>
</dbReference>
<comment type="subcellular location">
    <subcellularLocation>
        <location evidence="1">Membrane</location>
        <topology evidence="1">Multi-pass membrane protein</topology>
    </subcellularLocation>
</comment>
<dbReference type="GeneID" id="87885925"/>
<reference evidence="7" key="1">
    <citation type="journal article" date="2023" name="Mol. Phylogenet. Evol.">
        <title>Genome-scale phylogeny and comparative genomics of the fungal order Sordariales.</title>
        <authorList>
            <person name="Hensen N."/>
            <person name="Bonometti L."/>
            <person name="Westerberg I."/>
            <person name="Brannstrom I.O."/>
            <person name="Guillou S."/>
            <person name="Cros-Aarteil S."/>
            <person name="Calhoun S."/>
            <person name="Haridas S."/>
            <person name="Kuo A."/>
            <person name="Mondo S."/>
            <person name="Pangilinan J."/>
            <person name="Riley R."/>
            <person name="LaButti K."/>
            <person name="Andreopoulos B."/>
            <person name="Lipzen A."/>
            <person name="Chen C."/>
            <person name="Yan M."/>
            <person name="Daum C."/>
            <person name="Ng V."/>
            <person name="Clum A."/>
            <person name="Steindorff A."/>
            <person name="Ohm R.A."/>
            <person name="Martin F."/>
            <person name="Silar P."/>
            <person name="Natvig D.O."/>
            <person name="Lalanne C."/>
            <person name="Gautier V."/>
            <person name="Ament-Velasquez S.L."/>
            <person name="Kruys A."/>
            <person name="Hutchinson M.I."/>
            <person name="Powell A.J."/>
            <person name="Barry K."/>
            <person name="Miller A.N."/>
            <person name="Grigoriev I.V."/>
            <person name="Debuchy R."/>
            <person name="Gladieux P."/>
            <person name="Hiltunen Thoren M."/>
            <person name="Johannesson H."/>
        </authorList>
    </citation>
    <scope>NUCLEOTIDE SEQUENCE</scope>
    <source>
        <strain evidence="7">CBS 333.67</strain>
    </source>
</reference>
<feature type="transmembrane region" description="Helical" evidence="6">
    <location>
        <begin position="207"/>
        <end position="224"/>
    </location>
</feature>
<organism evidence="7 8">
    <name type="scientific">Chaetomium strumarium</name>
    <dbReference type="NCBI Taxonomy" id="1170767"/>
    <lineage>
        <taxon>Eukaryota</taxon>
        <taxon>Fungi</taxon>
        <taxon>Dikarya</taxon>
        <taxon>Ascomycota</taxon>
        <taxon>Pezizomycotina</taxon>
        <taxon>Sordariomycetes</taxon>
        <taxon>Sordariomycetidae</taxon>
        <taxon>Sordariales</taxon>
        <taxon>Chaetomiaceae</taxon>
        <taxon>Chaetomium</taxon>
    </lineage>
</organism>
<dbReference type="Gene3D" id="1.20.1250.20">
    <property type="entry name" value="MFS general substrate transporter like domains"/>
    <property type="match status" value="1"/>
</dbReference>
<feature type="transmembrane region" description="Helical" evidence="6">
    <location>
        <begin position="236"/>
        <end position="260"/>
    </location>
</feature>
<dbReference type="InterPro" id="IPR036259">
    <property type="entry name" value="MFS_trans_sf"/>
</dbReference>
<protein>
    <recommendedName>
        <fullName evidence="9">Major facilitator superfamily (MFS) profile domain-containing protein</fullName>
    </recommendedName>
</protein>
<evidence type="ECO:0008006" key="9">
    <source>
        <dbReference type="Google" id="ProtNLM"/>
    </source>
</evidence>
<sequence>MRNGRQSTNAGRATHGGTAEERPGVCSQGSAGKAFAAGGALPVSVQLHLGLLFGEGVVDLWDVSEPEYCEYPAWKNGSTQMKKPHSDAGDLNVQVLSPRLPKVTHQARPTAWRTILSAAAVLLILNIGSHITLVPQTAILQDIVCAKYYAHRAPLLGHPRADECKVEPVQSEVAYLNAWKDVVEAVPATVLAVPYGRLADRIGRKKVLLLAIAGCLLNDVWTRITGFPTLFPLRAVWFGGLWQLIGAGAATFSSVSFVLVADVCPAEQRYIQAATSCRASYLFRLAASFITSVGAATNLAVLTFLIPALSSFFVGRLDLHEMFKDKLIAQLSGLFLVLGSITAAFRWGMPLGERWMGAPFLIAAACFMLALVAVSGAAVLPGKHDAEEDHERRGEVDGEHQAT</sequence>
<dbReference type="SUPFAM" id="SSF103473">
    <property type="entry name" value="MFS general substrate transporter"/>
    <property type="match status" value="1"/>
</dbReference>
<evidence type="ECO:0000313" key="8">
    <source>
        <dbReference type="Proteomes" id="UP001273166"/>
    </source>
</evidence>
<evidence type="ECO:0000256" key="3">
    <source>
        <dbReference type="ARBA" id="ARBA00022989"/>
    </source>
</evidence>
<evidence type="ECO:0000256" key="1">
    <source>
        <dbReference type="ARBA" id="ARBA00004141"/>
    </source>
</evidence>
<dbReference type="Proteomes" id="UP001273166">
    <property type="component" value="Unassembled WGS sequence"/>
</dbReference>
<evidence type="ECO:0000256" key="4">
    <source>
        <dbReference type="ARBA" id="ARBA00023136"/>
    </source>
</evidence>
<comment type="caution">
    <text evidence="7">The sequence shown here is derived from an EMBL/GenBank/DDBJ whole genome shotgun (WGS) entry which is preliminary data.</text>
</comment>
<feature type="compositionally biased region" description="Polar residues" evidence="5">
    <location>
        <begin position="1"/>
        <end position="11"/>
    </location>
</feature>